<comment type="similarity">
    <text evidence="1">Belongs to the peptidase M17 family.</text>
</comment>
<evidence type="ECO:0000313" key="7">
    <source>
        <dbReference type="EMBL" id="MFD0917035.1"/>
    </source>
</evidence>
<dbReference type="SUPFAM" id="SSF53187">
    <property type="entry name" value="Zn-dependent exopeptidases"/>
    <property type="match status" value="1"/>
</dbReference>
<dbReference type="Gene3D" id="3.40.630.10">
    <property type="entry name" value="Zn peptidases"/>
    <property type="match status" value="1"/>
</dbReference>
<evidence type="ECO:0000256" key="1">
    <source>
        <dbReference type="ARBA" id="ARBA00009528"/>
    </source>
</evidence>
<keyword evidence="3" id="KW-0645">Protease</keyword>
<dbReference type="Pfam" id="PF00883">
    <property type="entry name" value="Peptidase_M17"/>
    <property type="match status" value="1"/>
</dbReference>
<name>A0ABW3FFX1_9HYPH</name>
<dbReference type="Pfam" id="PF21337">
    <property type="entry name" value="Peptidase_M17_N_1"/>
    <property type="match status" value="1"/>
</dbReference>
<evidence type="ECO:0000256" key="3">
    <source>
        <dbReference type="ARBA" id="ARBA00022670"/>
    </source>
</evidence>
<sequence length="461" mass="49281">MKFDTDPSALFAARSNKAVPIHTLTKDDMKKPPAALGKEAIAWAKANGFTAKSGQHCVVPDEKGAIACVLFGTGEEGEPQNGLAHGALARALPQGTYRFAKKPKDALAADLGWAMGGYDFARYRKKSAKPAKLVATGGDTAALQVQGVFMARDLINTPANDMGPSQLEKAFRKIASAHKAKVNVIKGNDLLKKNFPMVHAVGRASTDAPRVLDMKWGKASHAKITLVGKGVTFDTGGLNIKPGSSMALMKKDMGGAANVLGLAHMIMAAKLPVRLRVIVGAVENAISGNAFRPGDILDSRKGITVEIGNTDAEGRLVLGDCLTWGDEEKPELMIDMATLTGAARVALGPDLPPFYTHDDAFADALMKRADACFDPLWRMPLWAPYQSMLSSKVADVNHITSGGFGGSITAALFLSRFVENAKTWAHFDIFGWVPTDKPWAKTGGEAQAIRALFAHIERSYR</sequence>
<keyword evidence="8" id="KW-1185">Reference proteome</keyword>
<feature type="domain" description="Cytosol aminopeptidase" evidence="6">
    <location>
        <begin position="309"/>
        <end position="316"/>
    </location>
</feature>
<evidence type="ECO:0000256" key="5">
    <source>
        <dbReference type="ARBA" id="ARBA00023211"/>
    </source>
</evidence>
<dbReference type="CDD" id="cd00433">
    <property type="entry name" value="Peptidase_M17"/>
    <property type="match status" value="1"/>
</dbReference>
<dbReference type="PANTHER" id="PTHR11963:SF20">
    <property type="entry name" value="PEPTIDASE B"/>
    <property type="match status" value="1"/>
</dbReference>
<dbReference type="InterPro" id="IPR000819">
    <property type="entry name" value="Peptidase_M17_C"/>
</dbReference>
<keyword evidence="5" id="KW-0464">Manganese</keyword>
<dbReference type="InterPro" id="IPR048816">
    <property type="entry name" value="Peptidase_M17_N_1"/>
</dbReference>
<evidence type="ECO:0000256" key="2">
    <source>
        <dbReference type="ARBA" id="ARBA00022438"/>
    </source>
</evidence>
<dbReference type="InterPro" id="IPR043472">
    <property type="entry name" value="Macro_dom-like"/>
</dbReference>
<comment type="caution">
    <text evidence="7">The sequence shown here is derived from an EMBL/GenBank/DDBJ whole genome shotgun (WGS) entry which is preliminary data.</text>
</comment>
<organism evidence="7 8">
    <name type="scientific">Pseudahrensia aquimaris</name>
    <dbReference type="NCBI Taxonomy" id="744461"/>
    <lineage>
        <taxon>Bacteria</taxon>
        <taxon>Pseudomonadati</taxon>
        <taxon>Pseudomonadota</taxon>
        <taxon>Alphaproteobacteria</taxon>
        <taxon>Hyphomicrobiales</taxon>
        <taxon>Ahrensiaceae</taxon>
        <taxon>Pseudahrensia</taxon>
    </lineage>
</organism>
<keyword evidence="2 7" id="KW-0031">Aminopeptidase</keyword>
<reference evidence="8" key="1">
    <citation type="journal article" date="2019" name="Int. J. Syst. Evol. Microbiol.">
        <title>The Global Catalogue of Microorganisms (GCM) 10K type strain sequencing project: providing services to taxonomists for standard genome sequencing and annotation.</title>
        <authorList>
            <consortium name="The Broad Institute Genomics Platform"/>
            <consortium name="The Broad Institute Genome Sequencing Center for Infectious Disease"/>
            <person name="Wu L."/>
            <person name="Ma J."/>
        </authorList>
    </citation>
    <scope>NUCLEOTIDE SEQUENCE [LARGE SCALE GENOMIC DNA]</scope>
    <source>
        <strain evidence="8">CCUG 60023</strain>
    </source>
</reference>
<protein>
    <submittedName>
        <fullName evidence="7">Leucyl aminopeptidase family protein</fullName>
    </submittedName>
</protein>
<dbReference type="PRINTS" id="PR00481">
    <property type="entry name" value="LAMNOPPTDASE"/>
</dbReference>
<proteinExistence type="inferred from homology"/>
<keyword evidence="4" id="KW-0378">Hydrolase</keyword>
<evidence type="ECO:0000313" key="8">
    <source>
        <dbReference type="Proteomes" id="UP001597101"/>
    </source>
</evidence>
<evidence type="ECO:0000259" key="6">
    <source>
        <dbReference type="PROSITE" id="PS00631"/>
    </source>
</evidence>
<dbReference type="EMBL" id="JBHTJV010000009">
    <property type="protein sequence ID" value="MFD0917035.1"/>
    <property type="molecule type" value="Genomic_DNA"/>
</dbReference>
<accession>A0ABW3FFX1</accession>
<dbReference type="RefSeq" id="WP_377212874.1">
    <property type="nucleotide sequence ID" value="NZ_JBHTJV010000009.1"/>
</dbReference>
<dbReference type="PROSITE" id="PS00631">
    <property type="entry name" value="CYTOSOL_AP"/>
    <property type="match status" value="1"/>
</dbReference>
<dbReference type="Proteomes" id="UP001597101">
    <property type="component" value="Unassembled WGS sequence"/>
</dbReference>
<dbReference type="PANTHER" id="PTHR11963">
    <property type="entry name" value="LEUCINE AMINOPEPTIDASE-RELATED"/>
    <property type="match status" value="1"/>
</dbReference>
<gene>
    <name evidence="7" type="ORF">ACFQ14_11500</name>
</gene>
<dbReference type="GO" id="GO:0004177">
    <property type="term" value="F:aminopeptidase activity"/>
    <property type="evidence" value="ECO:0007669"/>
    <property type="project" value="UniProtKB-KW"/>
</dbReference>
<dbReference type="InterPro" id="IPR011356">
    <property type="entry name" value="Leucine_aapep/pepB"/>
</dbReference>
<evidence type="ECO:0000256" key="4">
    <source>
        <dbReference type="ARBA" id="ARBA00022801"/>
    </source>
</evidence>
<dbReference type="Gene3D" id="3.40.220.10">
    <property type="entry name" value="Leucine Aminopeptidase, subunit E, domain 1"/>
    <property type="match status" value="1"/>
</dbReference>